<keyword evidence="5" id="KW-1185">Reference proteome</keyword>
<evidence type="ECO:0000256" key="1">
    <source>
        <dbReference type="SAM" id="MobiDB-lite"/>
    </source>
</evidence>
<keyword evidence="2" id="KW-0472">Membrane</keyword>
<dbReference type="EMBL" id="LT629765">
    <property type="protein sequence ID" value="SDR69214.1"/>
    <property type="molecule type" value="Genomic_DNA"/>
</dbReference>
<dbReference type="Proteomes" id="UP000182237">
    <property type="component" value="Chromosome I"/>
</dbReference>
<sequence length="366" mass="38011">MKKIASSIPALALAGALSLSLVPAAHAEPAGSAVGSSGSSANAASSGLTIEEGKPLNTWEAGGVAGTWDGVEWFYHEDGKHVVVNRDHVKADLKGLTEGYLTIAEFAQKAGYAQPKNGSQETGSSAAFEAASQLLPFATIGGLAGEWEGQQWFYNQDINYVVNSRELVNKTVAEGQAGVMLTLDFARKLQRELPINVTLLQGSSAQGSGTQGLSLPGSSVFVENTAEREARTGQQANGGSSFEALNGGGFEASVELQRLALIALPAILFLGGAYYYLNDDGRTYVTSSGRTSSTPTAEERSSSESLLSSNRAEVQRQALEVTPTAEQARGISAETGVNGVSKGLIGLVIASLVGAAAFLVGRRQLV</sequence>
<feature type="chain" id="PRO_5009253062" description="Htaa protein" evidence="3">
    <location>
        <begin position="28"/>
        <end position="366"/>
    </location>
</feature>
<dbReference type="eggNOG" id="ENOG5031ITX">
    <property type="taxonomic scope" value="Bacteria"/>
</dbReference>
<keyword evidence="2" id="KW-1133">Transmembrane helix</keyword>
<evidence type="ECO:0000313" key="4">
    <source>
        <dbReference type="EMBL" id="SDR69214.1"/>
    </source>
</evidence>
<keyword evidence="2" id="KW-0812">Transmembrane</keyword>
<keyword evidence="3" id="KW-0732">Signal</keyword>
<feature type="region of interest" description="Disordered" evidence="1">
    <location>
        <begin position="286"/>
        <end position="309"/>
    </location>
</feature>
<feature type="transmembrane region" description="Helical" evidence="2">
    <location>
        <begin position="259"/>
        <end position="277"/>
    </location>
</feature>
<gene>
    <name evidence="4" type="ORF">SAMN04488539_0052</name>
</gene>
<feature type="compositionally biased region" description="Polar residues" evidence="1">
    <location>
        <begin position="286"/>
        <end position="296"/>
    </location>
</feature>
<evidence type="ECO:0008006" key="6">
    <source>
        <dbReference type="Google" id="ProtNLM"/>
    </source>
</evidence>
<feature type="transmembrane region" description="Helical" evidence="2">
    <location>
        <begin position="344"/>
        <end position="361"/>
    </location>
</feature>
<protein>
    <recommendedName>
        <fullName evidence="6">Htaa protein</fullName>
    </recommendedName>
</protein>
<evidence type="ECO:0000256" key="2">
    <source>
        <dbReference type="SAM" id="Phobius"/>
    </source>
</evidence>
<dbReference type="RefSeq" id="WP_019195150.1">
    <property type="nucleotide sequence ID" value="NZ_LT629765.1"/>
</dbReference>
<proteinExistence type="predicted"/>
<reference evidence="4 5" key="1">
    <citation type="submission" date="2016-10" db="EMBL/GenBank/DDBJ databases">
        <authorList>
            <person name="de Groot N.N."/>
        </authorList>
    </citation>
    <scope>NUCLEOTIDE SEQUENCE [LARGE SCALE GENOMIC DNA]</scope>
    <source>
        <strain evidence="4 5">DSM 45434</strain>
    </source>
</reference>
<evidence type="ECO:0000313" key="5">
    <source>
        <dbReference type="Proteomes" id="UP000182237"/>
    </source>
</evidence>
<organism evidence="4 5">
    <name type="scientific">Corynebacterium timonense</name>
    <dbReference type="NCBI Taxonomy" id="441500"/>
    <lineage>
        <taxon>Bacteria</taxon>
        <taxon>Bacillati</taxon>
        <taxon>Actinomycetota</taxon>
        <taxon>Actinomycetes</taxon>
        <taxon>Mycobacteriales</taxon>
        <taxon>Corynebacteriaceae</taxon>
        <taxon>Corynebacterium</taxon>
    </lineage>
</organism>
<accession>A0A1H1L3Q1</accession>
<dbReference type="OrthoDB" id="4427614at2"/>
<name>A0A1H1L3Q1_9CORY</name>
<evidence type="ECO:0000256" key="3">
    <source>
        <dbReference type="SAM" id="SignalP"/>
    </source>
</evidence>
<feature type="signal peptide" evidence="3">
    <location>
        <begin position="1"/>
        <end position="27"/>
    </location>
</feature>
<dbReference type="AlphaFoldDB" id="A0A1H1L3Q1"/>